<sequence length="135" mass="13336">MPFVGPAPALRLLDAAAQRVHHGVEVGAHPQTEQRDVVAGVADDGDLGLAARGVVGRGEGGQQAAQEAGAADAAGQCGDAHPASVSARPATAGCGRAAPDVGGQGADTPSAGCTRRARPGTDITRRLDGRGMTRV</sequence>
<feature type="region of interest" description="Disordered" evidence="1">
    <location>
        <begin position="57"/>
        <end position="135"/>
    </location>
</feature>
<evidence type="ECO:0000313" key="2">
    <source>
        <dbReference type="EMBL" id="GMA88422.1"/>
    </source>
</evidence>
<feature type="compositionally biased region" description="Basic and acidic residues" evidence="1">
    <location>
        <begin position="123"/>
        <end position="135"/>
    </location>
</feature>
<gene>
    <name evidence="2" type="ORF">GCM10025868_36720</name>
</gene>
<reference evidence="3" key="1">
    <citation type="journal article" date="2019" name="Int. J. Syst. Evol. Microbiol.">
        <title>The Global Catalogue of Microorganisms (GCM) 10K type strain sequencing project: providing services to taxonomists for standard genome sequencing and annotation.</title>
        <authorList>
            <consortium name="The Broad Institute Genomics Platform"/>
            <consortium name="The Broad Institute Genome Sequencing Center for Infectious Disease"/>
            <person name="Wu L."/>
            <person name="Ma J."/>
        </authorList>
    </citation>
    <scope>NUCLEOTIDE SEQUENCE [LARGE SCALE GENOMIC DNA]</scope>
    <source>
        <strain evidence="3">NBRC 108730</strain>
    </source>
</reference>
<proteinExistence type="predicted"/>
<evidence type="ECO:0000256" key="1">
    <source>
        <dbReference type="SAM" id="MobiDB-lite"/>
    </source>
</evidence>
<organism evidence="2 3">
    <name type="scientific">Angustibacter aerolatus</name>
    <dbReference type="NCBI Taxonomy" id="1162965"/>
    <lineage>
        <taxon>Bacteria</taxon>
        <taxon>Bacillati</taxon>
        <taxon>Actinomycetota</taxon>
        <taxon>Actinomycetes</taxon>
        <taxon>Kineosporiales</taxon>
        <taxon>Kineosporiaceae</taxon>
    </lineage>
</organism>
<dbReference type="Proteomes" id="UP001157017">
    <property type="component" value="Unassembled WGS sequence"/>
</dbReference>
<comment type="caution">
    <text evidence="2">The sequence shown here is derived from an EMBL/GenBank/DDBJ whole genome shotgun (WGS) entry which is preliminary data.</text>
</comment>
<evidence type="ECO:0000313" key="3">
    <source>
        <dbReference type="Proteomes" id="UP001157017"/>
    </source>
</evidence>
<protein>
    <submittedName>
        <fullName evidence="2">Uncharacterized protein</fullName>
    </submittedName>
</protein>
<feature type="compositionally biased region" description="Low complexity" evidence="1">
    <location>
        <begin position="62"/>
        <end position="80"/>
    </location>
</feature>
<accession>A0ABQ6JJK5</accession>
<keyword evidence="3" id="KW-1185">Reference proteome</keyword>
<name>A0ABQ6JJK5_9ACTN</name>
<dbReference type="EMBL" id="BSUZ01000001">
    <property type="protein sequence ID" value="GMA88422.1"/>
    <property type="molecule type" value="Genomic_DNA"/>
</dbReference>